<evidence type="ECO:0000313" key="3">
    <source>
        <dbReference type="Proteomes" id="UP000714275"/>
    </source>
</evidence>
<keyword evidence="3" id="KW-1185">Reference proteome</keyword>
<dbReference type="AlphaFoldDB" id="A0A9P6ZLA6"/>
<keyword evidence="1" id="KW-0175">Coiled coil</keyword>
<evidence type="ECO:0000256" key="1">
    <source>
        <dbReference type="SAM" id="Coils"/>
    </source>
</evidence>
<accession>A0A9P6ZLA6</accession>
<proteinExistence type="predicted"/>
<sequence length="141" mass="16107">MSALENDRMAPVGGRPTEEISLCVSTSANARVKRRIATLMDEVETLKQDKATKQRKTTYYVLQGQAIRHMVVLYTPIEDLIAKNDRRCEDRDTGNFAATCSMEQDRLQCGYVKLTKVLPWIHEKLTSLDNEESEGMLRKLK</sequence>
<gene>
    <name evidence="2" type="ORF">EV702DRAFT_1202397</name>
</gene>
<organism evidence="2 3">
    <name type="scientific">Suillus placidus</name>
    <dbReference type="NCBI Taxonomy" id="48579"/>
    <lineage>
        <taxon>Eukaryota</taxon>
        <taxon>Fungi</taxon>
        <taxon>Dikarya</taxon>
        <taxon>Basidiomycota</taxon>
        <taxon>Agaricomycotina</taxon>
        <taxon>Agaricomycetes</taxon>
        <taxon>Agaricomycetidae</taxon>
        <taxon>Boletales</taxon>
        <taxon>Suillineae</taxon>
        <taxon>Suillaceae</taxon>
        <taxon>Suillus</taxon>
    </lineage>
</organism>
<comment type="caution">
    <text evidence="2">The sequence shown here is derived from an EMBL/GenBank/DDBJ whole genome shotgun (WGS) entry which is preliminary data.</text>
</comment>
<name>A0A9P6ZLA6_9AGAM</name>
<feature type="coiled-coil region" evidence="1">
    <location>
        <begin position="29"/>
        <end position="56"/>
    </location>
</feature>
<dbReference type="Proteomes" id="UP000714275">
    <property type="component" value="Unassembled WGS sequence"/>
</dbReference>
<dbReference type="OrthoDB" id="2675068at2759"/>
<dbReference type="EMBL" id="JABBWD010000065">
    <property type="protein sequence ID" value="KAG1770348.1"/>
    <property type="molecule type" value="Genomic_DNA"/>
</dbReference>
<reference evidence="2" key="1">
    <citation type="journal article" date="2020" name="New Phytol.">
        <title>Comparative genomics reveals dynamic genome evolution in host specialist ectomycorrhizal fungi.</title>
        <authorList>
            <person name="Lofgren L.A."/>
            <person name="Nguyen N.H."/>
            <person name="Vilgalys R."/>
            <person name="Ruytinx J."/>
            <person name="Liao H.L."/>
            <person name="Branco S."/>
            <person name="Kuo A."/>
            <person name="LaButti K."/>
            <person name="Lipzen A."/>
            <person name="Andreopoulos W."/>
            <person name="Pangilinan J."/>
            <person name="Riley R."/>
            <person name="Hundley H."/>
            <person name="Na H."/>
            <person name="Barry K."/>
            <person name="Grigoriev I.V."/>
            <person name="Stajich J.E."/>
            <person name="Kennedy P.G."/>
        </authorList>
    </citation>
    <scope>NUCLEOTIDE SEQUENCE</scope>
    <source>
        <strain evidence="2">DOB743</strain>
    </source>
</reference>
<evidence type="ECO:0000313" key="2">
    <source>
        <dbReference type="EMBL" id="KAG1770348.1"/>
    </source>
</evidence>
<protein>
    <submittedName>
        <fullName evidence="2">Uncharacterized protein</fullName>
    </submittedName>
</protein>